<dbReference type="PANTHER" id="PTHR13947:SF37">
    <property type="entry name" value="LD18367P"/>
    <property type="match status" value="1"/>
</dbReference>
<gene>
    <name evidence="3" type="primary">yvbK</name>
    <name evidence="3" type="ORF">B857_00723</name>
</gene>
<evidence type="ECO:0000313" key="3">
    <source>
        <dbReference type="EMBL" id="EKB46513.1"/>
    </source>
</evidence>
<dbReference type="CDD" id="cd04301">
    <property type="entry name" value="NAT_SF"/>
    <property type="match status" value="1"/>
</dbReference>
<dbReference type="GO" id="GO:0008080">
    <property type="term" value="F:N-acetyltransferase activity"/>
    <property type="evidence" value="ECO:0007669"/>
    <property type="project" value="InterPro"/>
</dbReference>
<organism evidence="3 4">
    <name type="scientific">Solibacillus isronensis B3W22</name>
    <dbReference type="NCBI Taxonomy" id="1224748"/>
    <lineage>
        <taxon>Bacteria</taxon>
        <taxon>Bacillati</taxon>
        <taxon>Bacillota</taxon>
        <taxon>Bacilli</taxon>
        <taxon>Bacillales</taxon>
        <taxon>Caryophanaceae</taxon>
        <taxon>Solibacillus</taxon>
    </lineage>
</organism>
<dbReference type="Proteomes" id="UP000004738">
    <property type="component" value="Unassembled WGS sequence"/>
</dbReference>
<evidence type="ECO:0000313" key="4">
    <source>
        <dbReference type="Proteomes" id="UP000004738"/>
    </source>
</evidence>
<proteinExistence type="predicted"/>
<dbReference type="EC" id="2.3.1.-" evidence="3"/>
<evidence type="ECO:0000259" key="2">
    <source>
        <dbReference type="PROSITE" id="PS51186"/>
    </source>
</evidence>
<keyword evidence="3" id="KW-0012">Acyltransferase</keyword>
<dbReference type="RefSeq" id="WP_008404035.1">
    <property type="nucleotide sequence ID" value="NZ_AMCK01000002.1"/>
</dbReference>
<sequence>MEIKRLEKQEKVPLELLLLADPSKIIVEDYVAKGECFIAENEEQTIGVYVLLPTRPQTVEIVNVAVAEDYQGKGIGKLLVSHAIRVAKTQGYKTIEIGTGNSSIGQLALYQKCGFRIVSIDHNYFIKHYSEEIYENGIQCIDMIRLSQDL</sequence>
<dbReference type="InterPro" id="IPR050769">
    <property type="entry name" value="NAT_camello-type"/>
</dbReference>
<dbReference type="InterPro" id="IPR000182">
    <property type="entry name" value="GNAT_dom"/>
</dbReference>
<comment type="caution">
    <text evidence="3">The sequence shown here is derived from an EMBL/GenBank/DDBJ whole genome shotgun (WGS) entry which is preliminary data.</text>
</comment>
<evidence type="ECO:0000256" key="1">
    <source>
        <dbReference type="ARBA" id="ARBA00022679"/>
    </source>
</evidence>
<keyword evidence="4" id="KW-1185">Reference proteome</keyword>
<dbReference type="PROSITE" id="PS51186">
    <property type="entry name" value="GNAT"/>
    <property type="match status" value="1"/>
</dbReference>
<protein>
    <submittedName>
        <fullName evidence="3">Putative N-acetyltransferase YvbK</fullName>
        <ecNumber evidence="3">2.3.1.-</ecNumber>
    </submittedName>
</protein>
<dbReference type="Pfam" id="PF00583">
    <property type="entry name" value="Acetyltransf_1"/>
    <property type="match status" value="1"/>
</dbReference>
<dbReference type="PATRIC" id="fig|1224748.3.peg.721"/>
<dbReference type="EMBL" id="AMCK01000002">
    <property type="protein sequence ID" value="EKB46513.1"/>
    <property type="molecule type" value="Genomic_DNA"/>
</dbReference>
<accession>K1L7L0</accession>
<dbReference type="PANTHER" id="PTHR13947">
    <property type="entry name" value="GNAT FAMILY N-ACETYLTRANSFERASE"/>
    <property type="match status" value="1"/>
</dbReference>
<dbReference type="SUPFAM" id="SSF55729">
    <property type="entry name" value="Acyl-CoA N-acyltransferases (Nat)"/>
    <property type="match status" value="1"/>
</dbReference>
<dbReference type="AlphaFoldDB" id="K1L7L0"/>
<keyword evidence="1 3" id="KW-0808">Transferase</keyword>
<dbReference type="InterPro" id="IPR016181">
    <property type="entry name" value="Acyl_CoA_acyltransferase"/>
</dbReference>
<reference evidence="3 4" key="1">
    <citation type="journal article" date="2012" name="J. Bacteriol.">
        <title>Draft Genome Sequence of Bacillus isronensis Strain B3W22, Isolated from the Upper Atmosphere.</title>
        <authorList>
            <person name="Shivaji S."/>
            <person name="Ara S."/>
            <person name="Singh S.K."/>
            <person name="Bandi S."/>
            <person name="Singh A."/>
            <person name="Pinnaka A.K."/>
        </authorList>
    </citation>
    <scope>NUCLEOTIDE SEQUENCE [LARGE SCALE GENOMIC DNA]</scope>
    <source>
        <strain evidence="3 4">B3W22</strain>
    </source>
</reference>
<dbReference type="Gene3D" id="3.40.630.30">
    <property type="match status" value="1"/>
</dbReference>
<name>K1L7L0_9BACL</name>
<dbReference type="PRINTS" id="PR01754">
    <property type="entry name" value="SACTRNSFRASE"/>
</dbReference>
<dbReference type="InterPro" id="IPR008125">
    <property type="entry name" value="Streptothricin_AcTrfase"/>
</dbReference>
<feature type="domain" description="N-acetyltransferase" evidence="2">
    <location>
        <begin position="1"/>
        <end position="136"/>
    </location>
</feature>